<name>A0A6J7FMN5_9ZZZZ</name>
<dbReference type="EMBL" id="CAFBMK010000004">
    <property type="protein sequence ID" value="CAB4892883.1"/>
    <property type="molecule type" value="Genomic_DNA"/>
</dbReference>
<dbReference type="PANTHER" id="PTHR43156">
    <property type="entry name" value="STAGE II SPORULATION PROTEIN E-RELATED"/>
    <property type="match status" value="1"/>
</dbReference>
<organism evidence="5">
    <name type="scientific">freshwater metagenome</name>
    <dbReference type="NCBI Taxonomy" id="449393"/>
    <lineage>
        <taxon>unclassified sequences</taxon>
        <taxon>metagenomes</taxon>
        <taxon>ecological metagenomes</taxon>
    </lineage>
</organism>
<dbReference type="PANTHER" id="PTHR43156:SF2">
    <property type="entry name" value="STAGE II SPORULATION PROTEIN E"/>
    <property type="match status" value="1"/>
</dbReference>
<dbReference type="SUPFAM" id="SSF46689">
    <property type="entry name" value="Homeodomain-like"/>
    <property type="match status" value="1"/>
</dbReference>
<protein>
    <submittedName>
        <fullName evidence="5">Unannotated protein</fullName>
    </submittedName>
</protein>
<dbReference type="Gene3D" id="3.60.40.10">
    <property type="entry name" value="PPM-type phosphatase domain"/>
    <property type="match status" value="1"/>
</dbReference>
<evidence type="ECO:0000256" key="2">
    <source>
        <dbReference type="ARBA" id="ARBA00023125"/>
    </source>
</evidence>
<evidence type="ECO:0000256" key="3">
    <source>
        <dbReference type="SAM" id="MobiDB-lite"/>
    </source>
</evidence>
<dbReference type="Pfam" id="PF07228">
    <property type="entry name" value="SpoIIE"/>
    <property type="match status" value="1"/>
</dbReference>
<dbReference type="SMART" id="SM00331">
    <property type="entry name" value="PP2C_SIG"/>
    <property type="match status" value="1"/>
</dbReference>
<dbReference type="InterPro" id="IPR036457">
    <property type="entry name" value="PPM-type-like_dom_sf"/>
</dbReference>
<evidence type="ECO:0000259" key="4">
    <source>
        <dbReference type="PROSITE" id="PS50977"/>
    </source>
</evidence>
<dbReference type="InterPro" id="IPR001932">
    <property type="entry name" value="PPM-type_phosphatase-like_dom"/>
</dbReference>
<keyword evidence="2" id="KW-0238">DNA-binding</keyword>
<dbReference type="Pfam" id="PF00440">
    <property type="entry name" value="TetR_N"/>
    <property type="match status" value="1"/>
</dbReference>
<dbReference type="GO" id="GO:0016791">
    <property type="term" value="F:phosphatase activity"/>
    <property type="evidence" value="ECO:0007669"/>
    <property type="project" value="TreeGrafter"/>
</dbReference>
<dbReference type="InterPro" id="IPR001647">
    <property type="entry name" value="HTH_TetR"/>
</dbReference>
<feature type="domain" description="HTH tetR-type" evidence="4">
    <location>
        <begin position="73"/>
        <end position="131"/>
    </location>
</feature>
<dbReference type="InterPro" id="IPR009057">
    <property type="entry name" value="Homeodomain-like_sf"/>
</dbReference>
<accession>A0A6J7FMN5</accession>
<evidence type="ECO:0000256" key="1">
    <source>
        <dbReference type="ARBA" id="ARBA00022801"/>
    </source>
</evidence>
<dbReference type="GO" id="GO:0003677">
    <property type="term" value="F:DNA binding"/>
    <property type="evidence" value="ECO:0007669"/>
    <property type="project" value="UniProtKB-KW"/>
</dbReference>
<dbReference type="Gene3D" id="1.10.357.10">
    <property type="entry name" value="Tetracycline Repressor, domain 2"/>
    <property type="match status" value="1"/>
</dbReference>
<reference evidence="5" key="1">
    <citation type="submission" date="2020-05" db="EMBL/GenBank/DDBJ databases">
        <authorList>
            <person name="Chiriac C."/>
            <person name="Salcher M."/>
            <person name="Ghai R."/>
            <person name="Kavagutti S V."/>
        </authorList>
    </citation>
    <scope>NUCLEOTIDE SEQUENCE</scope>
</reference>
<feature type="region of interest" description="Disordered" evidence="3">
    <location>
        <begin position="131"/>
        <end position="150"/>
    </location>
</feature>
<sequence length="528" mass="56328">MSSDPRPRQTNTHIVRRLYDRRSHLPYRRLGRLWNTVFCFTVVNCVNDGRDASLMNDEEERPAVRRRRRSDAALNRARILHEAAGALARDPDVGIAEIAAAAGISRGTIYRHFPNRDELLDAVRRQARDDRELNEDDALRPAGELANTTPTPLSVTEVLNRVPPFQLAEQIIAEAQRIDGVASAAVYLVDLDGTSMQRLAGAATFPDAISVPLAVGPEIPREGIEPLRARIDEALPGTAVAPLLLRGRAVGVLMAVGPADDAIRDLAREAAVALALAGDYTDAIETGQRLHPISAAAEIQQILLPPRLVRITGATLAGNVLPGYEIGGDWFDYAENADCTWVGLADVDGTGDFASAVAAVLLGAFRAARHRSDDPAGAMRALHDVLAGLPAKTGGATATIATWNAPASLFRWVTAGEIPPMLIDADGAMELLDAGLPRLGNPEMPNELAVHERRLQPGERLLLLSDGLLGRKTRDGGTLGTAGVHAAAIKAPQISAAGTLRAIEDVVRENVKDPLGDDATLVVLVPNP</sequence>
<dbReference type="InterPro" id="IPR052016">
    <property type="entry name" value="Bact_Sigma-Reg"/>
</dbReference>
<gene>
    <name evidence="5" type="ORF">UFOPK3564_00122</name>
</gene>
<proteinExistence type="predicted"/>
<evidence type="ECO:0000313" key="5">
    <source>
        <dbReference type="EMBL" id="CAB4892883.1"/>
    </source>
</evidence>
<dbReference type="AlphaFoldDB" id="A0A6J7FMN5"/>
<dbReference type="SUPFAM" id="SSF81606">
    <property type="entry name" value="PP2C-like"/>
    <property type="match status" value="1"/>
</dbReference>
<dbReference type="PROSITE" id="PS50977">
    <property type="entry name" value="HTH_TETR_2"/>
    <property type="match status" value="1"/>
</dbReference>
<keyword evidence="1" id="KW-0378">Hydrolase</keyword>